<dbReference type="PANTHER" id="PTHR33639">
    <property type="entry name" value="THIOL-DISULFIDE OXIDOREDUCTASE DCC"/>
    <property type="match status" value="1"/>
</dbReference>
<dbReference type="GO" id="GO:0015035">
    <property type="term" value="F:protein-disulfide reductase activity"/>
    <property type="evidence" value="ECO:0007669"/>
    <property type="project" value="InterPro"/>
</dbReference>
<dbReference type="InterPro" id="IPR007263">
    <property type="entry name" value="DCC1-like"/>
</dbReference>
<sequence>MAEPNLYHVIYDGNCNLCVNLVRLLETLDRGQRFTYTPMQDQATLDRFNITPEDCERGMILIDAKSPRQRWQGSEAAEKIGQILPMGAIFVNAYRSLPGLKQIGDRVYEQMRDNRYAWFGQRAITYRSIYTQSAHNCDMEACDRYFSES</sequence>
<name>A0A9E9C6I2_9CYAN</name>
<keyword evidence="2" id="KW-1185">Reference proteome</keyword>
<evidence type="ECO:0000313" key="2">
    <source>
        <dbReference type="Proteomes" id="UP001163152"/>
    </source>
</evidence>
<dbReference type="Pfam" id="PF04134">
    <property type="entry name" value="DCC1-like"/>
    <property type="match status" value="1"/>
</dbReference>
<dbReference type="KEGG" id="tsin:OXH18_19215"/>
<dbReference type="RefSeq" id="WP_268609037.1">
    <property type="nucleotide sequence ID" value="NZ_CP113797.1"/>
</dbReference>
<dbReference type="AlphaFoldDB" id="A0A9E9C6I2"/>
<accession>A0A9E9C6I2</accession>
<dbReference type="InterPro" id="IPR052927">
    <property type="entry name" value="DCC_oxidoreductase"/>
</dbReference>
<reference evidence="1" key="1">
    <citation type="submission" date="2022-12" db="EMBL/GenBank/DDBJ databases">
        <title>Polyphasic identification of a Novel Hot-Spring Cyanobacterium Ocullathermofonsia sinensis gen nov. sp. nov. and Genomic Insights on its Adaptations to the Thermal Habitat.</title>
        <authorList>
            <person name="Daroch M."/>
            <person name="Tang J."/>
            <person name="Jiang Y."/>
        </authorList>
    </citation>
    <scope>NUCLEOTIDE SEQUENCE</scope>
    <source>
        <strain evidence="1">PKUAC-SCTA174</strain>
    </source>
</reference>
<dbReference type="EMBL" id="CP113797">
    <property type="protein sequence ID" value="WAL59284.1"/>
    <property type="molecule type" value="Genomic_DNA"/>
</dbReference>
<protein>
    <submittedName>
        <fullName evidence="1">DCC1-like thiol-disulfide oxidoreductase family protein</fullName>
    </submittedName>
</protein>
<evidence type="ECO:0000313" key="1">
    <source>
        <dbReference type="EMBL" id="WAL59284.1"/>
    </source>
</evidence>
<proteinExistence type="predicted"/>
<organism evidence="1 2">
    <name type="scientific">Thermocoleostomius sinensis A174</name>
    <dbReference type="NCBI Taxonomy" id="2016057"/>
    <lineage>
        <taxon>Bacteria</taxon>
        <taxon>Bacillati</taxon>
        <taxon>Cyanobacteriota</taxon>
        <taxon>Cyanophyceae</taxon>
        <taxon>Oculatellales</taxon>
        <taxon>Oculatellaceae</taxon>
        <taxon>Thermocoleostomius</taxon>
    </lineage>
</organism>
<dbReference type="Proteomes" id="UP001163152">
    <property type="component" value="Chromosome"/>
</dbReference>
<gene>
    <name evidence="1" type="ORF">OXH18_19215</name>
</gene>
<dbReference type="PANTHER" id="PTHR33639:SF2">
    <property type="entry name" value="DUF393 DOMAIN-CONTAINING PROTEIN"/>
    <property type="match status" value="1"/>
</dbReference>